<dbReference type="InterPro" id="IPR036928">
    <property type="entry name" value="AS_sf"/>
</dbReference>
<proteinExistence type="inferred from homology"/>
<dbReference type="InterPro" id="IPR000868">
    <property type="entry name" value="Isochorismatase-like_dom"/>
</dbReference>
<reference evidence="4 5" key="1">
    <citation type="submission" date="2015-01" db="EMBL/GenBank/DDBJ databases">
        <title>The Genome Sequence of Ochroconis gallopava CBS43764.</title>
        <authorList>
            <consortium name="The Broad Institute Genomics Platform"/>
            <person name="Cuomo C."/>
            <person name="de Hoog S."/>
            <person name="Gorbushina A."/>
            <person name="Stielow B."/>
            <person name="Teixiera M."/>
            <person name="Abouelleil A."/>
            <person name="Chapman S.B."/>
            <person name="Priest M."/>
            <person name="Young S.K."/>
            <person name="Wortman J."/>
            <person name="Nusbaum C."/>
            <person name="Birren B."/>
        </authorList>
    </citation>
    <scope>NUCLEOTIDE SEQUENCE [LARGE SCALE GENOMIC DNA]</scope>
    <source>
        <strain evidence="4 5">CBS 43764</strain>
    </source>
</reference>
<keyword evidence="5" id="KW-1185">Reference proteome</keyword>
<evidence type="ECO:0000259" key="3">
    <source>
        <dbReference type="Pfam" id="PF01425"/>
    </source>
</evidence>
<dbReference type="STRING" id="253628.A0A0D2BAX2"/>
<feature type="domain" description="Amidase" evidence="3">
    <location>
        <begin position="275"/>
        <end position="714"/>
    </location>
</feature>
<dbReference type="InterPro" id="IPR023631">
    <property type="entry name" value="Amidase_dom"/>
</dbReference>
<comment type="similarity">
    <text evidence="1">Belongs to the isochorismatase family.</text>
</comment>
<dbReference type="Gene3D" id="1.20.58.1700">
    <property type="match status" value="1"/>
</dbReference>
<dbReference type="InParanoid" id="A0A0D2BAX2"/>
<dbReference type="InterPro" id="IPR000120">
    <property type="entry name" value="Amidase"/>
</dbReference>
<dbReference type="EMBL" id="KN847531">
    <property type="protein sequence ID" value="KIW08439.1"/>
    <property type="molecule type" value="Genomic_DNA"/>
</dbReference>
<dbReference type="Proteomes" id="UP000053259">
    <property type="component" value="Unassembled WGS sequence"/>
</dbReference>
<dbReference type="Pfam" id="PF01425">
    <property type="entry name" value="Amidase"/>
    <property type="match status" value="1"/>
</dbReference>
<gene>
    <name evidence="4" type="ORF">PV09_01342</name>
</gene>
<dbReference type="OrthoDB" id="167809at2759"/>
<dbReference type="CDD" id="cd00431">
    <property type="entry name" value="cysteine_hydrolases"/>
    <property type="match status" value="1"/>
</dbReference>
<dbReference type="SUPFAM" id="SSF52499">
    <property type="entry name" value="Isochorismatase-like hydrolases"/>
    <property type="match status" value="1"/>
</dbReference>
<evidence type="ECO:0000313" key="4">
    <source>
        <dbReference type="EMBL" id="KIW08439.1"/>
    </source>
</evidence>
<dbReference type="GeneID" id="27309315"/>
<feature type="domain" description="Isochorismatase-like" evidence="2">
    <location>
        <begin position="25"/>
        <end position="214"/>
    </location>
</feature>
<dbReference type="SUPFAM" id="SSF75304">
    <property type="entry name" value="Amidase signature (AS) enzymes"/>
    <property type="match status" value="1"/>
</dbReference>
<evidence type="ECO:0000259" key="2">
    <source>
        <dbReference type="Pfam" id="PF00857"/>
    </source>
</evidence>
<dbReference type="Pfam" id="PF00857">
    <property type="entry name" value="Isochorismatase"/>
    <property type="match status" value="1"/>
</dbReference>
<dbReference type="RefSeq" id="XP_016218308.1">
    <property type="nucleotide sequence ID" value="XM_016354213.1"/>
</dbReference>
<protein>
    <submittedName>
        <fullName evidence="4">Allophanate hydrolase</fullName>
    </submittedName>
</protein>
<sequence>MTTKLPESITFDAKPYGFTFNPRHTALVIIDMQRDFLLKDGFGEIQGGNLEMVQASIAPTKRLLDLCRKAGLSIFHTREGHKPDLSDLPSSKLHRQAAMPGNTQHRFVIGEKGPLGRLLTRGEYGHDIVDELAPLPGEVVIDKPGKGSFWNTDILHKLKARAITHLIVSGVTTECCFATTIREANDRGFECCGIEEATAGYNADFKCASLDMIHWSQGLFGFVSSLQSFVDALEPYLPHAESTLSPPLTPSVWDGDVRISSLRAAYRAGLSPVTVVESLYKTIEAYENENSGVWIHLQPKDQLINEAKALVAKYPDKSALPPLYGIPFNLKDSLDVAGLPTTTACPPLTHIASTSTPTYEKCVAQGALFLGKVNLDQLATGLNGTRSPYGIPHSVYHEDYISGGSSSGSSVSVGASLVSFSIATDTAGSGRVPAAFNGVVGYKPTRGILSTVGLVPACLSLDCIAIIARTVEDARTVWQICEGYDPRDRYSKTPIGFDRHVNSIGPEATRFKFGIPPPESLSVCSPVYRKMFHESVKQLQNIGGVLTPIDWTPFEKGGRLLYDGTFVSERLANLPDDFLEKNSKHLHPVILELFQQVQARNSSAVQAYRDLQAKALYTRQAEEVLGYSGTGVDIVVVPTTVTHWKTKELLADPIKKNSQLGEFTHCGNVLDLCAISIPAGEYEISELSGNKDDRGKLPFGVMFLASSRMDAEILELARRFEARMSSKS</sequence>
<name>A0A0D2BAX2_9PEZI</name>
<organism evidence="4 5">
    <name type="scientific">Verruconis gallopava</name>
    <dbReference type="NCBI Taxonomy" id="253628"/>
    <lineage>
        <taxon>Eukaryota</taxon>
        <taxon>Fungi</taxon>
        <taxon>Dikarya</taxon>
        <taxon>Ascomycota</taxon>
        <taxon>Pezizomycotina</taxon>
        <taxon>Dothideomycetes</taxon>
        <taxon>Pleosporomycetidae</taxon>
        <taxon>Venturiales</taxon>
        <taxon>Sympoventuriaceae</taxon>
        <taxon>Verruconis</taxon>
    </lineage>
</organism>
<dbReference type="Gene3D" id="3.40.50.850">
    <property type="entry name" value="Isochorismatase-like"/>
    <property type="match status" value="1"/>
</dbReference>
<evidence type="ECO:0000313" key="5">
    <source>
        <dbReference type="Proteomes" id="UP000053259"/>
    </source>
</evidence>
<dbReference type="InterPro" id="IPR036380">
    <property type="entry name" value="Isochorismatase-like_sf"/>
</dbReference>
<evidence type="ECO:0000256" key="1">
    <source>
        <dbReference type="ARBA" id="ARBA00006336"/>
    </source>
</evidence>
<dbReference type="Gene3D" id="3.90.1300.10">
    <property type="entry name" value="Amidase signature (AS) domain"/>
    <property type="match status" value="1"/>
</dbReference>
<dbReference type="AlphaFoldDB" id="A0A0D2BAX2"/>
<dbReference type="PANTHER" id="PTHR11895:SF169">
    <property type="entry name" value="GLUTAMYL-TRNA(GLN) AMIDOTRANSFERASE"/>
    <property type="match status" value="1"/>
</dbReference>
<accession>A0A0D2BAX2</accession>
<dbReference type="GO" id="GO:0016787">
    <property type="term" value="F:hydrolase activity"/>
    <property type="evidence" value="ECO:0007669"/>
    <property type="project" value="UniProtKB-KW"/>
</dbReference>
<dbReference type="PANTHER" id="PTHR11895">
    <property type="entry name" value="TRANSAMIDASE"/>
    <property type="match status" value="1"/>
</dbReference>
<dbReference type="HOGENOM" id="CLU_025343_0_0_1"/>
<dbReference type="VEuPathDB" id="FungiDB:PV09_01342"/>
<keyword evidence="4" id="KW-0378">Hydrolase</keyword>